<dbReference type="Proteomes" id="UP000000724">
    <property type="component" value="Contig Pc00c21"/>
</dbReference>
<dbReference type="OMA" id="VPELVWI"/>
<dbReference type="Pfam" id="PF01744">
    <property type="entry name" value="GLTT"/>
    <property type="match status" value="2"/>
</dbReference>
<protein>
    <submittedName>
        <fullName evidence="2">Pc21g03710 protein</fullName>
    </submittedName>
</protein>
<dbReference type="EMBL" id="AM920436">
    <property type="protein sequence ID" value="CAP95268.1"/>
    <property type="molecule type" value="Genomic_DNA"/>
</dbReference>
<dbReference type="InterPro" id="IPR008164">
    <property type="entry name" value="XGLTT_rpt"/>
</dbReference>
<name>B6HLI2_PENRW</name>
<dbReference type="VEuPathDB" id="FungiDB:PCH_Pc21g03710"/>
<feature type="transmembrane region" description="Helical" evidence="1">
    <location>
        <begin position="209"/>
        <end position="229"/>
    </location>
</feature>
<reference evidence="2 3" key="1">
    <citation type="journal article" date="2008" name="Nat. Biotechnol.">
        <title>Genome sequencing and analysis of the filamentous fungus Penicillium chrysogenum.</title>
        <authorList>
            <person name="van den Berg M.A."/>
            <person name="Albang R."/>
            <person name="Albermann K."/>
            <person name="Badger J.H."/>
            <person name="Daran J.-M."/>
            <person name="Driessen A.J.M."/>
            <person name="Garcia-Estrada C."/>
            <person name="Fedorova N.D."/>
            <person name="Harris D.M."/>
            <person name="Heijne W.H.M."/>
            <person name="Joardar V.S."/>
            <person name="Kiel J.A.K.W."/>
            <person name="Kovalchuk A."/>
            <person name="Martin J.F."/>
            <person name="Nierman W.C."/>
            <person name="Nijland J.G."/>
            <person name="Pronk J.T."/>
            <person name="Roubos J.A."/>
            <person name="van der Klei I.J."/>
            <person name="van Peij N.N.M.E."/>
            <person name="Veenhuis M."/>
            <person name="von Doehren H."/>
            <person name="Wagner C."/>
            <person name="Wortman J.R."/>
            <person name="Bovenberg R.A.L."/>
        </authorList>
    </citation>
    <scope>NUCLEOTIDE SEQUENCE [LARGE SCALE GENOMIC DNA]</scope>
    <source>
        <strain evidence="3">ATCC 28089 / DSM 1075 / NRRL 1951 / Wisconsin 54-1255</strain>
    </source>
</reference>
<dbReference type="HOGENOM" id="CLU_1129398_0_0_1"/>
<feature type="transmembrane region" description="Helical" evidence="1">
    <location>
        <begin position="110"/>
        <end position="133"/>
    </location>
</feature>
<keyword evidence="1" id="KW-1133">Transmembrane helix</keyword>
<accession>B6HLI2</accession>
<evidence type="ECO:0000313" key="2">
    <source>
        <dbReference type="EMBL" id="CAP95268.1"/>
    </source>
</evidence>
<evidence type="ECO:0000313" key="3">
    <source>
        <dbReference type="Proteomes" id="UP000000724"/>
    </source>
</evidence>
<proteinExistence type="predicted"/>
<keyword evidence="1" id="KW-0472">Membrane</keyword>
<organism evidence="2 3">
    <name type="scientific">Penicillium rubens (strain ATCC 28089 / DSM 1075 / NRRL 1951 / Wisconsin 54-1255)</name>
    <name type="common">Penicillium chrysogenum</name>
    <dbReference type="NCBI Taxonomy" id="500485"/>
    <lineage>
        <taxon>Eukaryota</taxon>
        <taxon>Fungi</taxon>
        <taxon>Dikarya</taxon>
        <taxon>Ascomycota</taxon>
        <taxon>Pezizomycotina</taxon>
        <taxon>Eurotiomycetes</taxon>
        <taxon>Eurotiomycetidae</taxon>
        <taxon>Eurotiales</taxon>
        <taxon>Aspergillaceae</taxon>
        <taxon>Penicillium</taxon>
        <taxon>Penicillium chrysogenum species complex</taxon>
    </lineage>
</organism>
<dbReference type="eggNOG" id="ENOG502S7FG">
    <property type="taxonomic scope" value="Eukaryota"/>
</dbReference>
<dbReference type="AlphaFoldDB" id="B6HLI2"/>
<sequence length="246" mass="27173">MVLNDPFLSSHPEKSYPFFSSLACVPGLTELCLAELGLTVLGLTELGLTELGLTELGLTEFGLTELGLTELGLTELGLTELGLTELGLTELGLTELGLAELGLAELGKCVNLAACISTSYFLWFFYTLNIIYIRKAIALDQPLPAKYFVLIYRNSKYYLPFTSEHKKWWSPIVPAFRLRIGTYYAAFISITSPLRHPTFSTRTFCVPELVWILVVGMLVFVLPIPVPAFSPLGVSEHPLPGTDWCC</sequence>
<evidence type="ECO:0000256" key="1">
    <source>
        <dbReference type="SAM" id="Phobius"/>
    </source>
</evidence>
<gene>
    <name evidence="2" type="ORF">Pc21g03710</name>
    <name evidence="2" type="ORF">PCH_Pc21g03710</name>
</gene>
<dbReference type="SUPFAM" id="SSF52047">
    <property type="entry name" value="RNI-like"/>
    <property type="match status" value="1"/>
</dbReference>
<keyword evidence="1" id="KW-0812">Transmembrane</keyword>
<dbReference type="BioCyc" id="PCHR:PC21G03710-MONOMER"/>
<keyword evidence="3" id="KW-1185">Reference proteome</keyword>